<evidence type="ECO:0000313" key="2">
    <source>
        <dbReference type="EMBL" id="NYH85637.1"/>
    </source>
</evidence>
<reference evidence="3 4" key="1">
    <citation type="submission" date="2016-10" db="EMBL/GenBank/DDBJ databases">
        <authorList>
            <person name="de Groot N.N."/>
        </authorList>
    </citation>
    <scope>NUCLEOTIDE SEQUENCE [LARGE SCALE GENOMIC DNA]</scope>
    <source>
        <strain evidence="3 4">CPCC 202808</strain>
    </source>
</reference>
<evidence type="ECO:0000313" key="3">
    <source>
        <dbReference type="EMBL" id="SFF99975.1"/>
    </source>
</evidence>
<dbReference type="PANTHER" id="PTHR40128">
    <property type="entry name" value="EXPRESSED PROTEIN"/>
    <property type="match status" value="1"/>
</dbReference>
<reference evidence="2 5" key="2">
    <citation type="submission" date="2020-07" db="EMBL/GenBank/DDBJ databases">
        <title>Sequencing the genomes of 1000 actinobacteria strains.</title>
        <authorList>
            <person name="Klenk H.-P."/>
        </authorList>
    </citation>
    <scope>NUCLEOTIDE SEQUENCE [LARGE SCALE GENOMIC DNA]</scope>
    <source>
        <strain evidence="2 5">DSM 45117</strain>
    </source>
</reference>
<proteinExistence type="predicted"/>
<dbReference type="Proteomes" id="UP000199052">
    <property type="component" value="Unassembled WGS sequence"/>
</dbReference>
<evidence type="ECO:0000256" key="1">
    <source>
        <dbReference type="SAM" id="MobiDB-lite"/>
    </source>
</evidence>
<gene>
    <name evidence="2" type="ORF">FHR37_004488</name>
    <name evidence="3" type="ORF">SAMN05421678_103256</name>
</gene>
<feature type="region of interest" description="Disordered" evidence="1">
    <location>
        <begin position="213"/>
        <end position="234"/>
    </location>
</feature>
<dbReference type="STRING" id="504797.SAMN05421678_103256"/>
<sequence>MTAPTQTPTAHWPRLSSRGRELDPAPTSLGQLRDSTDVLGDPVALRERMIEDGYLFLPGFFDPAAVAGARRSVTDRLHEEGFTDPAFPADLAVAPADSNLTFKPDLAHDNPALHQLLYGQQLLGFYESLLGGPVRHYDFTWMRAVAPGRGTAPHGDVVFMGRGTHDVCTAWVPLGDADFEQGGLMVLEGSHRRAEIRDDYALRDVDTYCTNEDRAADSGADGEQPRWNGSLSDDPVEVRERLGGRWLTTQFRAGDLLTFSIYLVHASLDNRSNRIRLSSDSRYQLASEPVDERWIGEAPVGHGPEAKRGLIC</sequence>
<dbReference type="Gene3D" id="2.60.120.620">
    <property type="entry name" value="q2cbj1_9rhob like domain"/>
    <property type="match status" value="1"/>
</dbReference>
<keyword evidence="5" id="KW-1185">Reference proteome</keyword>
<organism evidence="3 4">
    <name type="scientific">Actinopolymorpha cephalotaxi</name>
    <dbReference type="NCBI Taxonomy" id="504797"/>
    <lineage>
        <taxon>Bacteria</taxon>
        <taxon>Bacillati</taxon>
        <taxon>Actinomycetota</taxon>
        <taxon>Actinomycetes</taxon>
        <taxon>Propionibacteriales</taxon>
        <taxon>Actinopolymorphaceae</taxon>
        <taxon>Actinopolymorpha</taxon>
    </lineage>
</organism>
<feature type="region of interest" description="Disordered" evidence="1">
    <location>
        <begin position="1"/>
        <end position="34"/>
    </location>
</feature>
<dbReference type="AlphaFoldDB" id="A0A1I2N7T2"/>
<accession>A0A1I2N7T2</accession>
<evidence type="ECO:0000313" key="4">
    <source>
        <dbReference type="Proteomes" id="UP000199052"/>
    </source>
</evidence>
<keyword evidence="3" id="KW-0560">Oxidoreductase</keyword>
<dbReference type="Proteomes" id="UP000533017">
    <property type="component" value="Unassembled WGS sequence"/>
</dbReference>
<dbReference type="InterPro" id="IPR008775">
    <property type="entry name" value="Phytyl_CoA_dOase-like"/>
</dbReference>
<protein>
    <submittedName>
        <fullName evidence="3">Ectoine hydroxylase-related dioxygenase, phytanoyl-CoA dioxygenase (PhyH) family</fullName>
    </submittedName>
</protein>
<dbReference type="RefSeq" id="WP_237768651.1">
    <property type="nucleotide sequence ID" value="NZ_FOOI01000003.1"/>
</dbReference>
<dbReference type="EMBL" id="FOOI01000003">
    <property type="protein sequence ID" value="SFF99975.1"/>
    <property type="molecule type" value="Genomic_DNA"/>
</dbReference>
<dbReference type="EMBL" id="JACBZA010000001">
    <property type="protein sequence ID" value="NYH85637.1"/>
    <property type="molecule type" value="Genomic_DNA"/>
</dbReference>
<name>A0A1I2N7T2_9ACTN</name>
<dbReference type="Pfam" id="PF05721">
    <property type="entry name" value="PhyH"/>
    <property type="match status" value="1"/>
</dbReference>
<dbReference type="PANTHER" id="PTHR40128:SF1">
    <property type="entry name" value="PHYTANOYL-COA HYDROXYLASE"/>
    <property type="match status" value="1"/>
</dbReference>
<evidence type="ECO:0000313" key="5">
    <source>
        <dbReference type="Proteomes" id="UP000533017"/>
    </source>
</evidence>
<dbReference type="GO" id="GO:0016706">
    <property type="term" value="F:2-oxoglutarate-dependent dioxygenase activity"/>
    <property type="evidence" value="ECO:0007669"/>
    <property type="project" value="UniProtKB-ARBA"/>
</dbReference>
<dbReference type="SUPFAM" id="SSF51197">
    <property type="entry name" value="Clavaminate synthase-like"/>
    <property type="match status" value="1"/>
</dbReference>
<keyword evidence="3" id="KW-0223">Dioxygenase</keyword>